<dbReference type="SUPFAM" id="SSF53383">
    <property type="entry name" value="PLP-dependent transferases"/>
    <property type="match status" value="1"/>
</dbReference>
<evidence type="ECO:0000256" key="9">
    <source>
        <dbReference type="PIRSR" id="PIRSR001434-2"/>
    </source>
</evidence>
<dbReference type="InterPro" id="IPR006238">
    <property type="entry name" value="Cys_b_lyase_euk"/>
</dbReference>
<dbReference type="GO" id="GO:0030170">
    <property type="term" value="F:pyridoxal phosphate binding"/>
    <property type="evidence" value="ECO:0007669"/>
    <property type="project" value="InterPro"/>
</dbReference>
<protein>
    <recommendedName>
        <fullName evidence="3">cysteine-S-conjugate beta-lyase</fullName>
        <ecNumber evidence="3">4.4.1.13</ecNumber>
    </recommendedName>
    <alternativeName>
        <fullName evidence="8">Cysteine-S-conjugate beta-lyase</fullName>
    </alternativeName>
</protein>
<evidence type="ECO:0000256" key="8">
    <source>
        <dbReference type="ARBA" id="ARBA00047213"/>
    </source>
</evidence>
<comment type="similarity">
    <text evidence="2 10">Belongs to the trans-sulfuration enzymes family.</text>
</comment>
<gene>
    <name evidence="11" type="primary">STR3_1</name>
    <name evidence="11" type="ORF">HK099_001628</name>
</gene>
<dbReference type="EC" id="4.4.1.13" evidence="3"/>
<comment type="cofactor">
    <cofactor evidence="1 10">
        <name>pyridoxal 5'-phosphate</name>
        <dbReference type="ChEBI" id="CHEBI:597326"/>
    </cofactor>
</comment>
<keyword evidence="7" id="KW-0456">Lyase</keyword>
<feature type="modified residue" description="N6-(pyridoxal phosphate)lysine" evidence="9">
    <location>
        <position position="208"/>
    </location>
</feature>
<dbReference type="GO" id="GO:0019346">
    <property type="term" value="P:transsulfuration"/>
    <property type="evidence" value="ECO:0007669"/>
    <property type="project" value="InterPro"/>
</dbReference>
<dbReference type="PANTHER" id="PTHR11808">
    <property type="entry name" value="TRANS-SULFURATION ENZYME FAMILY MEMBER"/>
    <property type="match status" value="1"/>
</dbReference>
<dbReference type="Gene3D" id="3.40.640.10">
    <property type="entry name" value="Type I PLP-dependent aspartate aminotransferase-like (Major domain)"/>
    <property type="match status" value="1"/>
</dbReference>
<dbReference type="InterPro" id="IPR015422">
    <property type="entry name" value="PyrdxlP-dep_Trfase_small"/>
</dbReference>
<dbReference type="Pfam" id="PF01053">
    <property type="entry name" value="Cys_Met_Meta_PP"/>
    <property type="match status" value="1"/>
</dbReference>
<evidence type="ECO:0000313" key="12">
    <source>
        <dbReference type="Proteomes" id="UP001211065"/>
    </source>
</evidence>
<evidence type="ECO:0000256" key="3">
    <source>
        <dbReference type="ARBA" id="ARBA00012224"/>
    </source>
</evidence>
<evidence type="ECO:0000256" key="1">
    <source>
        <dbReference type="ARBA" id="ARBA00001933"/>
    </source>
</evidence>
<dbReference type="PANTHER" id="PTHR11808:SF50">
    <property type="entry name" value="CYSTATHIONINE BETA-LYASE"/>
    <property type="match status" value="1"/>
</dbReference>
<dbReference type="GO" id="GO:0071266">
    <property type="term" value="P:'de novo' L-methionine biosynthetic process"/>
    <property type="evidence" value="ECO:0007669"/>
    <property type="project" value="InterPro"/>
</dbReference>
<name>A0AAD5U3K1_9FUNG</name>
<evidence type="ECO:0000256" key="10">
    <source>
        <dbReference type="RuleBase" id="RU362118"/>
    </source>
</evidence>
<evidence type="ECO:0000256" key="4">
    <source>
        <dbReference type="ARBA" id="ARBA00022605"/>
    </source>
</evidence>
<organism evidence="11 12">
    <name type="scientific">Clydaea vesicula</name>
    <dbReference type="NCBI Taxonomy" id="447962"/>
    <lineage>
        <taxon>Eukaryota</taxon>
        <taxon>Fungi</taxon>
        <taxon>Fungi incertae sedis</taxon>
        <taxon>Chytridiomycota</taxon>
        <taxon>Chytridiomycota incertae sedis</taxon>
        <taxon>Chytridiomycetes</taxon>
        <taxon>Lobulomycetales</taxon>
        <taxon>Lobulomycetaceae</taxon>
        <taxon>Clydaea</taxon>
    </lineage>
</organism>
<keyword evidence="4" id="KW-0028">Amino-acid biosynthesis</keyword>
<sequence>MLSDSKENLWKDDTICCTVETDPNDKYQSCSTPIYQSATFKQSSALGGSQYDYTRSGNPTRTVLELHLTKLMKSAIRSFVTSSGMTCLDVLLKLIPKHKNRVILGDDLYGGTNRLLNFYNKKGDITVTHLNTTCFESIKKEFTNNVGMVILESPTNPLMKVLDLPKLVSFIKNNFKDCLVVVDNTMLTPLNMSPLAFGADVEYHSGTKFLSGHHDLMAGVIAVKDIELANVSEKNIYTIINSTGVGLSPFDSFLLLRGVKTLSLRLEKQQSNTIKVAEFLNEEILPKYKKNFKVNFPGIKQNSNYGHLLKSYSKGFGAVLSFQTGCVEKSRIIVDNCKLFTISVSFGCINSLISMPCHMSHASIPAAVRKEREFPEDLVRLCIGIEDADDLIMDLKQSLELAGFC</sequence>
<keyword evidence="5 9" id="KW-0663">Pyridoxal phosphate</keyword>
<dbReference type="InterPro" id="IPR015421">
    <property type="entry name" value="PyrdxlP-dep_Trfase_major"/>
</dbReference>
<proteinExistence type="inferred from homology"/>
<dbReference type="FunFam" id="3.40.640.10:FF:000046">
    <property type="entry name" value="Cystathionine gamma-lyase"/>
    <property type="match status" value="1"/>
</dbReference>
<dbReference type="Gene3D" id="3.90.1150.10">
    <property type="entry name" value="Aspartate Aminotransferase, domain 1"/>
    <property type="match status" value="1"/>
</dbReference>
<accession>A0AAD5U3K1</accession>
<evidence type="ECO:0000256" key="5">
    <source>
        <dbReference type="ARBA" id="ARBA00022898"/>
    </source>
</evidence>
<dbReference type="PROSITE" id="PS00868">
    <property type="entry name" value="CYS_MET_METAB_PP"/>
    <property type="match status" value="1"/>
</dbReference>
<dbReference type="PIRSF" id="PIRSF001434">
    <property type="entry name" value="CGS"/>
    <property type="match status" value="1"/>
</dbReference>
<keyword evidence="12" id="KW-1185">Reference proteome</keyword>
<evidence type="ECO:0000313" key="11">
    <source>
        <dbReference type="EMBL" id="KAJ3223012.1"/>
    </source>
</evidence>
<dbReference type="InterPro" id="IPR000277">
    <property type="entry name" value="Cys/Met-Metab_PyrdxlP-dep_enz"/>
</dbReference>
<dbReference type="GO" id="GO:0005737">
    <property type="term" value="C:cytoplasm"/>
    <property type="evidence" value="ECO:0007669"/>
    <property type="project" value="TreeGrafter"/>
</dbReference>
<evidence type="ECO:0000256" key="7">
    <source>
        <dbReference type="ARBA" id="ARBA00023239"/>
    </source>
</evidence>
<dbReference type="GO" id="GO:0047804">
    <property type="term" value="F:cysteine-S-conjugate beta-lyase activity"/>
    <property type="evidence" value="ECO:0007669"/>
    <property type="project" value="UniProtKB-EC"/>
</dbReference>
<dbReference type="InterPro" id="IPR054542">
    <property type="entry name" value="Cys_met_metab_PP"/>
</dbReference>
<dbReference type="AlphaFoldDB" id="A0AAD5U3K1"/>
<dbReference type="NCBIfam" id="TIGR01329">
    <property type="entry name" value="cysta_beta_ly_E"/>
    <property type="match status" value="1"/>
</dbReference>
<keyword evidence="6" id="KW-0486">Methionine biosynthesis</keyword>
<evidence type="ECO:0000256" key="6">
    <source>
        <dbReference type="ARBA" id="ARBA00023167"/>
    </source>
</evidence>
<dbReference type="EMBL" id="JADGJW010000148">
    <property type="protein sequence ID" value="KAJ3223012.1"/>
    <property type="molecule type" value="Genomic_DNA"/>
</dbReference>
<dbReference type="Proteomes" id="UP001211065">
    <property type="component" value="Unassembled WGS sequence"/>
</dbReference>
<dbReference type="InterPro" id="IPR015424">
    <property type="entry name" value="PyrdxlP-dep_Trfase"/>
</dbReference>
<evidence type="ECO:0000256" key="2">
    <source>
        <dbReference type="ARBA" id="ARBA00009077"/>
    </source>
</evidence>
<reference evidence="11" key="1">
    <citation type="submission" date="2020-05" db="EMBL/GenBank/DDBJ databases">
        <title>Phylogenomic resolution of chytrid fungi.</title>
        <authorList>
            <person name="Stajich J.E."/>
            <person name="Amses K."/>
            <person name="Simmons R."/>
            <person name="Seto K."/>
            <person name="Myers J."/>
            <person name="Bonds A."/>
            <person name="Quandt C.A."/>
            <person name="Barry K."/>
            <person name="Liu P."/>
            <person name="Grigoriev I."/>
            <person name="Longcore J.E."/>
            <person name="James T.Y."/>
        </authorList>
    </citation>
    <scope>NUCLEOTIDE SEQUENCE</scope>
    <source>
        <strain evidence="11">JEL0476</strain>
    </source>
</reference>
<comment type="caution">
    <text evidence="11">The sequence shown here is derived from an EMBL/GenBank/DDBJ whole genome shotgun (WGS) entry which is preliminary data.</text>
</comment>